<gene>
    <name evidence="2" type="ORF">DP107_03820</name>
</gene>
<dbReference type="InterPro" id="IPR036525">
    <property type="entry name" value="Tubulin/FtsZ_GTPase_sf"/>
</dbReference>
<protein>
    <recommendedName>
        <fullName evidence="4">Tubulin like</fullName>
    </recommendedName>
</protein>
<dbReference type="InParanoid" id="A0A554ND98"/>
<dbReference type="SUPFAM" id="SSF52490">
    <property type="entry name" value="Tubulin nucleotide-binding domain-like"/>
    <property type="match status" value="1"/>
</dbReference>
<reference evidence="2 3" key="1">
    <citation type="submission" date="2018-06" db="EMBL/GenBank/DDBJ databases">
        <title>Natronomonas sp. F16-60 a new haloarchaeon isolated from a solar saltern of Isla Cristina, Huelva, Spain.</title>
        <authorList>
            <person name="Duran-Viseras A."/>
            <person name="Sanchez-Porro C."/>
            <person name="Ventosa A."/>
        </authorList>
    </citation>
    <scope>NUCLEOTIDE SEQUENCE [LARGE SCALE GENOMIC DNA]</scope>
    <source>
        <strain evidence="2 3">F16-60</strain>
    </source>
</reference>
<accession>A0A554ND98</accession>
<evidence type="ECO:0008006" key="4">
    <source>
        <dbReference type="Google" id="ProtNLM"/>
    </source>
</evidence>
<evidence type="ECO:0000313" key="2">
    <source>
        <dbReference type="EMBL" id="TSD15000.1"/>
    </source>
</evidence>
<dbReference type="RefSeq" id="WP_144260839.1">
    <property type="nucleotide sequence ID" value="NZ_QMDX01000002.1"/>
</dbReference>
<keyword evidence="1" id="KW-0175">Coiled coil</keyword>
<proteinExistence type="predicted"/>
<name>A0A554ND98_9EURY</name>
<comment type="caution">
    <text evidence="2">The sequence shown here is derived from an EMBL/GenBank/DDBJ whole genome shotgun (WGS) entry which is preliminary data.</text>
</comment>
<evidence type="ECO:0000313" key="3">
    <source>
        <dbReference type="Proteomes" id="UP000319894"/>
    </source>
</evidence>
<dbReference type="Gene3D" id="3.40.50.1440">
    <property type="entry name" value="Tubulin/FtsZ, GTPase domain"/>
    <property type="match status" value="1"/>
</dbReference>
<organism evidence="2 3">
    <name type="scientific">Haloglomus irregulare</name>
    <dbReference type="NCBI Taxonomy" id="2234134"/>
    <lineage>
        <taxon>Archaea</taxon>
        <taxon>Methanobacteriati</taxon>
        <taxon>Methanobacteriota</taxon>
        <taxon>Stenosarchaea group</taxon>
        <taxon>Halobacteria</taxon>
        <taxon>Halobacteriales</taxon>
        <taxon>Natronomonadaceae</taxon>
        <taxon>Haloglomus</taxon>
    </lineage>
</organism>
<feature type="coiled-coil region" evidence="1">
    <location>
        <begin position="534"/>
        <end position="575"/>
    </location>
</feature>
<dbReference type="AlphaFoldDB" id="A0A554ND98"/>
<evidence type="ECO:0000256" key="1">
    <source>
        <dbReference type="SAM" id="Coils"/>
    </source>
</evidence>
<dbReference type="EMBL" id="QMDX01000002">
    <property type="protein sequence ID" value="TSD15000.1"/>
    <property type="molecule type" value="Genomic_DNA"/>
</dbReference>
<dbReference type="Proteomes" id="UP000319894">
    <property type="component" value="Unassembled WGS sequence"/>
</dbReference>
<keyword evidence="3" id="KW-1185">Reference proteome</keyword>
<sequence>MDRPTVVVGVGAGGARMLSAVAERVGAAVDPEAPDWVGERRIDGERFSFLAVDTDEGDLRAESPDGTGTVALEPPDANAERDYLAAPPATEAGVSLRRRRPLARLALESGGNIAAVRGAIETAMADCAALDGADDGIDVWLLAGLGGGIGGGSLPLTAALVADAAAEVRVPVSTYAFGSVPAEGDDATTAIHARNAYVTTRELLALLPDGEASYPVTLDLPLAETVLGRPELRLSEPPLSGLFLAAVDSEGRTDPVERAAATTVVGHALTEGRPDLPFDNATFGQEPGPPAFAATVGRVTLPTEGLDRLFDLRARDRATEDQLGGLAERIETLETDIGWLDTMLDASDADERPQRLDESVFHYPQRRATDADIEALATGPIGLDTHIDSVVSEVGRAVPERVPTRAVVALVLCERLRARVDDAIASHPLRSRLETARSEYSDAVAAVLEGHDTDDLPDDPVRAWREVLEPALSNRAAALSEESDDRLNPLASRRLRKRADAIGERAAELSSLADGHEALRALRGTVEERADEAGAALRERRAELAAELDEARRERDELQETRRGLVSELDGLRERLSTPRVQEDGLRRRVPLTNPVDLIPETLSFADSIAELVAEGFVGEAAMATELVELAGALSDTVHEPDADGPSRENRIVMATARPNRWGPAGDLLALDPDDGPDVQATLADAFDDRIGVDDGRGFAVDLAALYAPVSLGSVRTLGALHDAFGDPSRSVSEVFPDLSDATVRGAIAYPELLPDGTRGAKQREVADAVADIDIGDRDPSPSGGD</sequence>